<gene>
    <name evidence="2" type="ORF">BP6252_00773</name>
</gene>
<evidence type="ECO:0008006" key="4">
    <source>
        <dbReference type="Google" id="ProtNLM"/>
    </source>
</evidence>
<evidence type="ECO:0000256" key="1">
    <source>
        <dbReference type="SAM" id="MobiDB-lite"/>
    </source>
</evidence>
<accession>A0A3D8SRE2</accession>
<dbReference type="OrthoDB" id="2103474at2759"/>
<evidence type="ECO:0000313" key="3">
    <source>
        <dbReference type="Proteomes" id="UP000256645"/>
    </source>
</evidence>
<comment type="caution">
    <text evidence="2">The sequence shown here is derived from an EMBL/GenBank/DDBJ whole genome shotgun (WGS) entry which is preliminary data.</text>
</comment>
<feature type="compositionally biased region" description="Polar residues" evidence="1">
    <location>
        <begin position="209"/>
        <end position="231"/>
    </location>
</feature>
<sequence length="280" mass="30937">MTSILAKYLSKKVLGETVANNFGSNEDAYFETVPATRLDGTPHHSKTKRVRKALPPGISDHDGKILTKVKRRAYRLDMSLFNCCGIRFGWSSVIGILPGIGDAIDAFMALMVLRTCQQIEGGLPSDVKAKMLFNIVVDFGIGLVPFLGDIADALFRANTRNAVVLEQYLRKKGAQNLKSHGESLPAIDPTDPDEYDRQMRAENGPPPRYTSSPQTKTGTQSQSNGQAVSTKQEPRGGWFSGFGTKNKPHDVERADMHVPRNEALPDTPQRQKSTLQKNRR</sequence>
<dbReference type="InterPro" id="IPR025187">
    <property type="entry name" value="DUF4112"/>
</dbReference>
<dbReference type="STRING" id="1849047.A0A3D8SRE2"/>
<dbReference type="Pfam" id="PF13430">
    <property type="entry name" value="DUF4112"/>
    <property type="match status" value="1"/>
</dbReference>
<dbReference type="PANTHER" id="PTHR35519">
    <property type="entry name" value="MEMBRANE PROTEINS"/>
    <property type="match status" value="1"/>
</dbReference>
<feature type="region of interest" description="Disordered" evidence="1">
    <location>
        <begin position="176"/>
        <end position="280"/>
    </location>
</feature>
<keyword evidence="3" id="KW-1185">Reference proteome</keyword>
<proteinExistence type="predicted"/>
<reference evidence="2 3" key="1">
    <citation type="journal article" date="2018" name="IMA Fungus">
        <title>IMA Genome-F 9: Draft genome sequence of Annulohypoxylon stygium, Aspergillus mulundensis, Berkeleyomyces basicola (syn. Thielaviopsis basicola), Ceratocystis smalleyi, two Cercospora beticola strains, Coleophoma cylindrospora, Fusarium fracticaudum, Phialophora cf. hyalina, and Morchella septimelata.</title>
        <authorList>
            <person name="Wingfield B.D."/>
            <person name="Bills G.F."/>
            <person name="Dong Y."/>
            <person name="Huang W."/>
            <person name="Nel W.J."/>
            <person name="Swalarsk-Parry B.S."/>
            <person name="Vaghefi N."/>
            <person name="Wilken P.M."/>
            <person name="An Z."/>
            <person name="de Beer Z.W."/>
            <person name="De Vos L."/>
            <person name="Chen L."/>
            <person name="Duong T.A."/>
            <person name="Gao Y."/>
            <person name="Hammerbacher A."/>
            <person name="Kikkert J.R."/>
            <person name="Li Y."/>
            <person name="Li H."/>
            <person name="Li K."/>
            <person name="Li Q."/>
            <person name="Liu X."/>
            <person name="Ma X."/>
            <person name="Naidoo K."/>
            <person name="Pethybridge S.J."/>
            <person name="Sun J."/>
            <person name="Steenkamp E.T."/>
            <person name="van der Nest M.A."/>
            <person name="van Wyk S."/>
            <person name="Wingfield M.J."/>
            <person name="Xiong C."/>
            <person name="Yue Q."/>
            <person name="Zhang X."/>
        </authorList>
    </citation>
    <scope>NUCLEOTIDE SEQUENCE [LARGE SCALE GENOMIC DNA]</scope>
    <source>
        <strain evidence="2 3">BP6252</strain>
    </source>
</reference>
<dbReference type="Proteomes" id="UP000256645">
    <property type="component" value="Unassembled WGS sequence"/>
</dbReference>
<feature type="compositionally biased region" description="Polar residues" evidence="1">
    <location>
        <begin position="268"/>
        <end position="280"/>
    </location>
</feature>
<protein>
    <recommendedName>
        <fullName evidence="4">PH domain-containing protein</fullName>
    </recommendedName>
</protein>
<dbReference type="PANTHER" id="PTHR35519:SF2">
    <property type="entry name" value="PH DOMAIN PROTEIN"/>
    <property type="match status" value="1"/>
</dbReference>
<dbReference type="AlphaFoldDB" id="A0A3D8SRE2"/>
<name>A0A3D8SRE2_9HELO</name>
<evidence type="ECO:0000313" key="2">
    <source>
        <dbReference type="EMBL" id="RDW88741.1"/>
    </source>
</evidence>
<organism evidence="2 3">
    <name type="scientific">Coleophoma cylindrospora</name>
    <dbReference type="NCBI Taxonomy" id="1849047"/>
    <lineage>
        <taxon>Eukaryota</taxon>
        <taxon>Fungi</taxon>
        <taxon>Dikarya</taxon>
        <taxon>Ascomycota</taxon>
        <taxon>Pezizomycotina</taxon>
        <taxon>Leotiomycetes</taxon>
        <taxon>Helotiales</taxon>
        <taxon>Dermateaceae</taxon>
        <taxon>Coleophoma</taxon>
    </lineage>
</organism>
<feature type="compositionally biased region" description="Basic and acidic residues" evidence="1">
    <location>
        <begin position="247"/>
        <end position="260"/>
    </location>
</feature>
<dbReference type="EMBL" id="PDLM01000001">
    <property type="protein sequence ID" value="RDW88741.1"/>
    <property type="molecule type" value="Genomic_DNA"/>
</dbReference>